<protein>
    <submittedName>
        <fullName evidence="2">Uncharacterized protein</fullName>
    </submittedName>
</protein>
<dbReference type="Proteomes" id="UP000424490">
    <property type="component" value="Chromosome"/>
</dbReference>
<accession>A0A857A6Z3</accession>
<proteinExistence type="predicted"/>
<gene>
    <name evidence="2" type="ORF">FOC40_01645</name>
</gene>
<reference evidence="2 3" key="1">
    <citation type="submission" date="2019-11" db="EMBL/GenBank/DDBJ databases">
        <title>FDA dAtabase for Regulatory Grade micrObial Sequences (FDA-ARGOS): Supporting development and validation of Infectious Disease Dx tests.</title>
        <authorList>
            <person name="Stonesifer R."/>
            <person name="Tallon L."/>
            <person name="Sadzewicz L."/>
            <person name="Vavikolanu K."/>
            <person name="Mehta A."/>
            <person name="Aluvathingal J."/>
            <person name="Nadendla S."/>
            <person name="Myers T."/>
            <person name="Yan Y."/>
            <person name="Sichtig H."/>
        </authorList>
    </citation>
    <scope>NUCLEOTIDE SEQUENCE [LARGE SCALE GENOMIC DNA]</scope>
    <source>
        <strain evidence="2 3">FDAARGOS_732</strain>
    </source>
</reference>
<dbReference type="RefSeq" id="WP_050755239.1">
    <property type="nucleotide sequence ID" value="NZ_CP046315.1"/>
</dbReference>
<feature type="region of interest" description="Disordered" evidence="1">
    <location>
        <begin position="142"/>
        <end position="175"/>
    </location>
</feature>
<name>A0A857A6Z3_9ACTO</name>
<dbReference type="EMBL" id="CP046315">
    <property type="protein sequence ID" value="QGS10235.1"/>
    <property type="molecule type" value="Genomic_DNA"/>
</dbReference>
<evidence type="ECO:0000313" key="3">
    <source>
        <dbReference type="Proteomes" id="UP000424490"/>
    </source>
</evidence>
<evidence type="ECO:0000313" key="2">
    <source>
        <dbReference type="EMBL" id="QGS10235.1"/>
    </source>
</evidence>
<dbReference type="AlphaFoldDB" id="A0A857A6Z3"/>
<sequence>MTGNPDLEYDHERQTVAAPKVVESWGAMTGSRKCTSALGSAQTSTFWGHEEGPTAVRIRSADMFDAVSELLNRETAMLKDFEEKMHAAMTRFTGAEYENALGFKETQADMEAQSIRSKEQDEYTALLHRIGLTLEDVIHLPVDSGTSTTVPQSSSGGAGASTGSGPATQPSQKKI</sequence>
<evidence type="ECO:0000256" key="1">
    <source>
        <dbReference type="SAM" id="MobiDB-lite"/>
    </source>
</evidence>
<organism evidence="2 3">
    <name type="scientific">Schaalia odontolytica</name>
    <dbReference type="NCBI Taxonomy" id="1660"/>
    <lineage>
        <taxon>Bacteria</taxon>
        <taxon>Bacillati</taxon>
        <taxon>Actinomycetota</taxon>
        <taxon>Actinomycetes</taxon>
        <taxon>Actinomycetales</taxon>
        <taxon>Actinomycetaceae</taxon>
        <taxon>Schaalia</taxon>
    </lineage>
</organism>